<feature type="signal peptide" evidence="2">
    <location>
        <begin position="1"/>
        <end position="28"/>
    </location>
</feature>
<dbReference type="EMBL" id="JACHBU010000002">
    <property type="protein sequence ID" value="MBB6507719.1"/>
    <property type="molecule type" value="Genomic_DNA"/>
</dbReference>
<dbReference type="AlphaFoldDB" id="A0A7X0JHM2"/>
<accession>A0A7X0JHM2</accession>
<evidence type="ECO:0000313" key="3">
    <source>
        <dbReference type="EMBL" id="MBB6507719.1"/>
    </source>
</evidence>
<feature type="compositionally biased region" description="Low complexity" evidence="1">
    <location>
        <begin position="373"/>
        <end position="392"/>
    </location>
</feature>
<proteinExistence type="predicted"/>
<reference evidence="3 4" key="1">
    <citation type="submission" date="2020-08" db="EMBL/GenBank/DDBJ databases">
        <title>The Agave Microbiome: Exploring the role of microbial communities in plant adaptations to desert environments.</title>
        <authorList>
            <person name="Partida-Martinez L.P."/>
        </authorList>
    </citation>
    <scope>NUCLEOTIDE SEQUENCE [LARGE SCALE GENOMIC DNA]</scope>
    <source>
        <strain evidence="3 4">AS3.12</strain>
    </source>
</reference>
<sequence length="425" mass="46082">MMRSRDRHNLLRSLVAGVFLAAAGNAVASEDLEPYKMIRSLQYLQDAIVAGDHSANEMQRFLLKTLDQRLRTASPDVFKDPRNVDAVFVFAMSGGNPQTLDFLAARDVDGEFDGRLARVLRRYFQGQGLTAVAAFEGLVKEYGTSPVGPYLALVAGNITANADPAKAIGYFDQVRLLAPGTNLEEAALRRSLAVILPTEPGRGFDLAAKYVRRFLYSPYASQFIDMFVQLATDDDGKGDRSRWTDVVSMMDDPRAHEFYLRVSRRALLAGNKDLARFAALNAERLSPSPGSENNAIGQLYGDLASISSSNVVEAAKSLSQIPDGALSERDRNLRAAAQKVVEQILMAPETSSVSAEPVVMPAGEAGQAATASATIPSAPAPTTSVAKPAAKTENPEMEASLQTYVEQNRMKLKQIDDLLSDEAYE</sequence>
<dbReference type="Proteomes" id="UP000585437">
    <property type="component" value="Unassembled WGS sequence"/>
</dbReference>
<organism evidence="3 4">
    <name type="scientific">Rhizobium soli</name>
    <dbReference type="NCBI Taxonomy" id="424798"/>
    <lineage>
        <taxon>Bacteria</taxon>
        <taxon>Pseudomonadati</taxon>
        <taxon>Pseudomonadota</taxon>
        <taxon>Alphaproteobacteria</taxon>
        <taxon>Hyphomicrobiales</taxon>
        <taxon>Rhizobiaceae</taxon>
        <taxon>Rhizobium/Agrobacterium group</taxon>
        <taxon>Rhizobium</taxon>
    </lineage>
</organism>
<gene>
    <name evidence="3" type="ORF">F4695_001051</name>
</gene>
<name>A0A7X0JHM2_9HYPH</name>
<keyword evidence="2" id="KW-0732">Signal</keyword>
<feature type="region of interest" description="Disordered" evidence="1">
    <location>
        <begin position="373"/>
        <end position="395"/>
    </location>
</feature>
<keyword evidence="4" id="KW-1185">Reference proteome</keyword>
<feature type="chain" id="PRO_5031468632" evidence="2">
    <location>
        <begin position="29"/>
        <end position="425"/>
    </location>
</feature>
<protein>
    <submittedName>
        <fullName evidence="3">Chemotaxis protein MotC</fullName>
    </submittedName>
</protein>
<evidence type="ECO:0000256" key="1">
    <source>
        <dbReference type="SAM" id="MobiDB-lite"/>
    </source>
</evidence>
<evidence type="ECO:0000256" key="2">
    <source>
        <dbReference type="SAM" id="SignalP"/>
    </source>
</evidence>
<dbReference type="RefSeq" id="WP_174195624.1">
    <property type="nucleotide sequence ID" value="NZ_JACHBU010000002.1"/>
</dbReference>
<evidence type="ECO:0000313" key="4">
    <source>
        <dbReference type="Proteomes" id="UP000585437"/>
    </source>
</evidence>
<comment type="caution">
    <text evidence="3">The sequence shown here is derived from an EMBL/GenBank/DDBJ whole genome shotgun (WGS) entry which is preliminary data.</text>
</comment>